<dbReference type="GO" id="GO:0004930">
    <property type="term" value="F:G protein-coupled receptor activity"/>
    <property type="evidence" value="ECO:0007669"/>
    <property type="project" value="UniProtKB-KW"/>
</dbReference>
<evidence type="ECO:0000256" key="3">
    <source>
        <dbReference type="ARBA" id="ARBA00022475"/>
    </source>
</evidence>
<dbReference type="Gene3D" id="2.10.50.30">
    <property type="entry name" value="GPCR, family 3, nine cysteines domain"/>
    <property type="match status" value="1"/>
</dbReference>
<keyword evidence="6 14" id="KW-1133">Transmembrane helix</keyword>
<gene>
    <name evidence="16" type="ORF">HOLleu_06706</name>
</gene>
<dbReference type="PRINTS" id="PR00593">
    <property type="entry name" value="MTABOTROPICR"/>
</dbReference>
<keyword evidence="12" id="KW-0807">Transducer</keyword>
<feature type="transmembrane region" description="Helical" evidence="14">
    <location>
        <begin position="710"/>
        <end position="731"/>
    </location>
</feature>
<comment type="caution">
    <text evidence="16">The sequence shown here is derived from an EMBL/GenBank/DDBJ whole genome shotgun (WGS) entry which is preliminary data.</text>
</comment>
<dbReference type="Gene3D" id="3.40.50.2300">
    <property type="match status" value="2"/>
</dbReference>
<dbReference type="InterPro" id="IPR017978">
    <property type="entry name" value="GPCR_3_C"/>
</dbReference>
<keyword evidence="11" id="KW-0325">Glycoprotein</keyword>
<feature type="transmembrane region" description="Helical" evidence="14">
    <location>
        <begin position="668"/>
        <end position="689"/>
    </location>
</feature>
<feature type="transmembrane region" description="Helical" evidence="14">
    <location>
        <begin position="821"/>
        <end position="846"/>
    </location>
</feature>
<dbReference type="SUPFAM" id="SSF53822">
    <property type="entry name" value="Periplasmic binding protein-like I"/>
    <property type="match status" value="1"/>
</dbReference>
<keyword evidence="3" id="KW-1003">Cell membrane</keyword>
<dbReference type="Pfam" id="PF07562">
    <property type="entry name" value="NCD3G"/>
    <property type="match status" value="1"/>
</dbReference>
<dbReference type="PRINTS" id="PR00248">
    <property type="entry name" value="GPCRMGR"/>
</dbReference>
<accession>A0A9Q1HJ49</accession>
<sequence>MLAKHYGEAVAGSGDILGKMCLVVGLGNIVTLYVLMCLSNIALSSVRIQGNITLGGLFPVHLKGAENCGVFDANGFQRMEAMIYALQQINNDDNLLPGVTIGATLLDSCKHDTHALDQAMSFVTSTRIDGDITCSDGKPPEGYEPRQPTIGVVGAASSPVSAMVANILRLFKVIPQVSYASTSSELSDKSRYGYFLRVVPPDTYQAQAMMAVVKEFGWTYVSTVASAGNYGEKGIEAFKNLTRDTDVCLATSEVIGRDSVDADYDQVVEYLNDSVARGVVVFASEHDTERLLAAVQRANLVGRFNWVGSDDWGNKYTPVENFKEVAEGAITLSHSADQDIGFKDYFLNLDPLEHINDTSWFKEYWEVTFNCKFYRENHRVGRSINVSDDQTPLVTEIRTCNGSESLEKDTFRHEGKVPFVIDAVYAFAHALHIMHSELCNNTRGLCPEMDTIDGALLLEYLNRTTFEGKSGSVRFNQFGDRPGSYQLYQFRKVSDGSMEYVPVGTWDDHLVLNRSLLHWGKFEDEVPESICSPPCAEGLMTQKLKTEKCCWICIQCKENQILQDEFTCRNCSEFKMPTADKRVCIDINGEYLRWNEAFSIIPSVLSLIGIFFTLFTIFVFIKFHDTPVIRASGRELCYVLLAGILLTFMSPVVILAPPSNVICGLRRVLLGIPLVISYSALFTKTNRVYRIFNSGKRSVKRPQYTSPRSQIVICSLLVSVQMIGTIVWLVFLPPEVTREKAAWNRVILDCSVSDLAEVTSLVYAMFLVLLCTIYAFKTRKMPENFNEAKFIAFTMYTTCIVWTAFIPIVVGTSSTDYKIQQCLLCLSVIVSASVTLCCIFVPKLYIVLLAPHKNRKQPGVVLNSRLQKSMGGSMDSKTNNGDVRLARPMPSIGPTSHTASSEVDMKEEGSSDSEDDFNRKHNDHDLLRALNSMDSTRV</sequence>
<dbReference type="InterPro" id="IPR050726">
    <property type="entry name" value="mGluR"/>
</dbReference>
<evidence type="ECO:0000256" key="2">
    <source>
        <dbReference type="ARBA" id="ARBA00007242"/>
    </source>
</evidence>
<proteinExistence type="inferred from homology"/>
<evidence type="ECO:0000256" key="11">
    <source>
        <dbReference type="ARBA" id="ARBA00023180"/>
    </source>
</evidence>
<keyword evidence="17" id="KW-1185">Reference proteome</keyword>
<dbReference type="InterPro" id="IPR028082">
    <property type="entry name" value="Peripla_BP_I"/>
</dbReference>
<evidence type="ECO:0000256" key="13">
    <source>
        <dbReference type="SAM" id="MobiDB-lite"/>
    </source>
</evidence>
<evidence type="ECO:0000256" key="8">
    <source>
        <dbReference type="ARBA" id="ARBA00023136"/>
    </source>
</evidence>
<protein>
    <submittedName>
        <fullName evidence="16">Metabotropic glutamate receptor 7</fullName>
    </submittedName>
</protein>
<comment type="similarity">
    <text evidence="2">Belongs to the G-protein coupled receptor 3 family.</text>
</comment>
<keyword evidence="5" id="KW-0732">Signal</keyword>
<evidence type="ECO:0000256" key="1">
    <source>
        <dbReference type="ARBA" id="ARBA00004651"/>
    </source>
</evidence>
<dbReference type="InterPro" id="IPR000337">
    <property type="entry name" value="GPCR_3"/>
</dbReference>
<dbReference type="InterPro" id="IPR011500">
    <property type="entry name" value="GPCR_3_9-Cys_dom"/>
</dbReference>
<dbReference type="FunFam" id="3.40.50.2300:FF:000009">
    <property type="entry name" value="Glutamate receptor, metabotropic 4"/>
    <property type="match status" value="1"/>
</dbReference>
<evidence type="ECO:0000256" key="10">
    <source>
        <dbReference type="ARBA" id="ARBA00023170"/>
    </source>
</evidence>
<reference evidence="16" key="1">
    <citation type="submission" date="2021-10" db="EMBL/GenBank/DDBJ databases">
        <title>Tropical sea cucumber genome reveals ecological adaptation and Cuvierian tubules defense mechanism.</title>
        <authorList>
            <person name="Chen T."/>
        </authorList>
    </citation>
    <scope>NUCLEOTIDE SEQUENCE</scope>
    <source>
        <strain evidence="16">Nanhai2018</strain>
        <tissue evidence="16">Muscle</tissue>
    </source>
</reference>
<keyword evidence="9" id="KW-1015">Disulfide bond</keyword>
<dbReference type="FunFam" id="2.10.50.30:FF:000001">
    <property type="entry name" value="metabotropic glutamate receptor 1"/>
    <property type="match status" value="1"/>
</dbReference>
<name>A0A9Q1HJ49_HOLLE</name>
<feature type="compositionally biased region" description="Basic and acidic residues" evidence="13">
    <location>
        <begin position="916"/>
        <end position="927"/>
    </location>
</feature>
<dbReference type="InterPro" id="IPR000162">
    <property type="entry name" value="GPCR_3_mtglu_rcpt"/>
</dbReference>
<feature type="region of interest" description="Disordered" evidence="13">
    <location>
        <begin position="869"/>
        <end position="938"/>
    </location>
</feature>
<keyword evidence="4 14" id="KW-0812">Transmembrane</keyword>
<dbReference type="InterPro" id="IPR001828">
    <property type="entry name" value="ANF_lig-bd_rcpt"/>
</dbReference>
<dbReference type="OrthoDB" id="425344at2759"/>
<feature type="transmembrane region" description="Helical" evidence="14">
    <location>
        <begin position="636"/>
        <end position="656"/>
    </location>
</feature>
<dbReference type="PROSITE" id="PS50259">
    <property type="entry name" value="G_PROTEIN_RECEP_F3_4"/>
    <property type="match status" value="1"/>
</dbReference>
<evidence type="ECO:0000313" key="17">
    <source>
        <dbReference type="Proteomes" id="UP001152320"/>
    </source>
</evidence>
<dbReference type="Proteomes" id="UP001152320">
    <property type="component" value="Chromosome 2"/>
</dbReference>
<dbReference type="Pfam" id="PF00003">
    <property type="entry name" value="7tm_3"/>
    <property type="match status" value="1"/>
</dbReference>
<feature type="domain" description="G-protein coupled receptors family 3 profile" evidence="15">
    <location>
        <begin position="598"/>
        <end position="854"/>
    </location>
</feature>
<evidence type="ECO:0000256" key="5">
    <source>
        <dbReference type="ARBA" id="ARBA00022729"/>
    </source>
</evidence>
<dbReference type="InterPro" id="IPR017979">
    <property type="entry name" value="GPCR_3_CS"/>
</dbReference>
<evidence type="ECO:0000256" key="9">
    <source>
        <dbReference type="ARBA" id="ARBA00023157"/>
    </source>
</evidence>
<feature type="transmembrane region" description="Helical" evidence="14">
    <location>
        <begin position="21"/>
        <end position="43"/>
    </location>
</feature>
<feature type="transmembrane region" description="Helical" evidence="14">
    <location>
        <begin position="788"/>
        <end position="809"/>
    </location>
</feature>
<dbReference type="AlphaFoldDB" id="A0A9Q1HJ49"/>
<dbReference type="PROSITE" id="PS00981">
    <property type="entry name" value="G_PROTEIN_RECEP_F3_3"/>
    <property type="match status" value="1"/>
</dbReference>
<dbReference type="PANTHER" id="PTHR24060">
    <property type="entry name" value="METABOTROPIC GLUTAMATE RECEPTOR"/>
    <property type="match status" value="1"/>
</dbReference>
<evidence type="ECO:0000256" key="6">
    <source>
        <dbReference type="ARBA" id="ARBA00022989"/>
    </source>
</evidence>
<comment type="subcellular location">
    <subcellularLocation>
        <location evidence="1">Cell membrane</location>
        <topology evidence="1">Multi-pass membrane protein</topology>
    </subcellularLocation>
</comment>
<dbReference type="GO" id="GO:0005886">
    <property type="term" value="C:plasma membrane"/>
    <property type="evidence" value="ECO:0007669"/>
    <property type="project" value="UniProtKB-SubCell"/>
</dbReference>
<dbReference type="EMBL" id="JAIZAY010000002">
    <property type="protein sequence ID" value="KAJ8047655.1"/>
    <property type="molecule type" value="Genomic_DNA"/>
</dbReference>
<evidence type="ECO:0000256" key="14">
    <source>
        <dbReference type="SAM" id="Phobius"/>
    </source>
</evidence>
<feature type="transmembrane region" description="Helical" evidence="14">
    <location>
        <begin position="758"/>
        <end position="776"/>
    </location>
</feature>
<organism evidence="16 17">
    <name type="scientific">Holothuria leucospilota</name>
    <name type="common">Black long sea cucumber</name>
    <name type="synonym">Mertensiothuria leucospilota</name>
    <dbReference type="NCBI Taxonomy" id="206669"/>
    <lineage>
        <taxon>Eukaryota</taxon>
        <taxon>Metazoa</taxon>
        <taxon>Echinodermata</taxon>
        <taxon>Eleutherozoa</taxon>
        <taxon>Echinozoa</taxon>
        <taxon>Holothuroidea</taxon>
        <taxon>Aspidochirotacea</taxon>
        <taxon>Aspidochirotida</taxon>
        <taxon>Holothuriidae</taxon>
        <taxon>Holothuria</taxon>
    </lineage>
</organism>
<feature type="transmembrane region" description="Helical" evidence="14">
    <location>
        <begin position="600"/>
        <end position="624"/>
    </location>
</feature>
<evidence type="ECO:0000259" key="15">
    <source>
        <dbReference type="PROSITE" id="PS50259"/>
    </source>
</evidence>
<dbReference type="Pfam" id="PF01094">
    <property type="entry name" value="ANF_receptor"/>
    <property type="match status" value="1"/>
</dbReference>
<dbReference type="InterPro" id="IPR038550">
    <property type="entry name" value="GPCR_3_9-Cys_sf"/>
</dbReference>
<evidence type="ECO:0000256" key="7">
    <source>
        <dbReference type="ARBA" id="ARBA00023040"/>
    </source>
</evidence>
<keyword evidence="10 16" id="KW-0675">Receptor</keyword>
<evidence type="ECO:0000256" key="4">
    <source>
        <dbReference type="ARBA" id="ARBA00022692"/>
    </source>
</evidence>
<keyword evidence="7" id="KW-0297">G-protein coupled receptor</keyword>
<evidence type="ECO:0000313" key="16">
    <source>
        <dbReference type="EMBL" id="KAJ8047655.1"/>
    </source>
</evidence>
<keyword evidence="8 14" id="KW-0472">Membrane</keyword>
<evidence type="ECO:0000256" key="12">
    <source>
        <dbReference type="ARBA" id="ARBA00023224"/>
    </source>
</evidence>